<dbReference type="InterPro" id="IPR017923">
    <property type="entry name" value="TFIIS_N"/>
</dbReference>
<dbReference type="InterPro" id="IPR036575">
    <property type="entry name" value="TFIIS_cen_dom_sf"/>
</dbReference>
<feature type="region of interest" description="Disordered" evidence="13">
    <location>
        <begin position="525"/>
        <end position="551"/>
    </location>
</feature>
<dbReference type="PROSITE" id="PS51133">
    <property type="entry name" value="ZF_TFIIS_2"/>
    <property type="match status" value="1"/>
</dbReference>
<keyword evidence="19" id="KW-1185">Reference proteome</keyword>
<accession>A0A8S2A5R0</accession>
<dbReference type="CDD" id="cd00183">
    <property type="entry name" value="TFIIS_I"/>
    <property type="match status" value="1"/>
</dbReference>
<dbReference type="GO" id="GO:0016020">
    <property type="term" value="C:membrane"/>
    <property type="evidence" value="ECO:0007669"/>
    <property type="project" value="UniProtKB-SubCell"/>
</dbReference>
<keyword evidence="9 14" id="KW-0472">Membrane</keyword>
<evidence type="ECO:0000256" key="1">
    <source>
        <dbReference type="ARBA" id="ARBA00004123"/>
    </source>
</evidence>
<evidence type="ECO:0000256" key="9">
    <source>
        <dbReference type="ARBA" id="ARBA00023136"/>
    </source>
</evidence>
<name>A0A8S2A5R0_ARAAE</name>
<evidence type="ECO:0000256" key="3">
    <source>
        <dbReference type="ARBA" id="ARBA00007590"/>
    </source>
</evidence>
<dbReference type="EMBL" id="LR999454">
    <property type="protein sequence ID" value="CAE6037240.1"/>
    <property type="molecule type" value="Genomic_DNA"/>
</dbReference>
<keyword evidence="4 14" id="KW-0812">Transmembrane</keyword>
<dbReference type="SMART" id="SM00440">
    <property type="entry name" value="ZnF_C2C2"/>
    <property type="match status" value="1"/>
</dbReference>
<dbReference type="InterPro" id="IPR035441">
    <property type="entry name" value="TFIIS/LEDGF_dom_sf"/>
</dbReference>
<dbReference type="Gene3D" id="1.10.10.1740">
    <property type="entry name" value="Transmembrane protein 14-like"/>
    <property type="match status" value="1"/>
</dbReference>
<dbReference type="Pfam" id="PF07500">
    <property type="entry name" value="TFIIS_M"/>
    <property type="match status" value="1"/>
</dbReference>
<evidence type="ECO:0000259" key="17">
    <source>
        <dbReference type="PROSITE" id="PS51321"/>
    </source>
</evidence>
<dbReference type="SMART" id="SM00510">
    <property type="entry name" value="TFS2M"/>
    <property type="match status" value="1"/>
</dbReference>
<evidence type="ECO:0000313" key="18">
    <source>
        <dbReference type="EMBL" id="CAE6037240.1"/>
    </source>
</evidence>
<dbReference type="InterPro" id="IPR006289">
    <property type="entry name" value="TFSII"/>
</dbReference>
<evidence type="ECO:0000259" key="16">
    <source>
        <dbReference type="PROSITE" id="PS51319"/>
    </source>
</evidence>
<feature type="transmembrane region" description="Helical" evidence="14">
    <location>
        <begin position="287"/>
        <end position="305"/>
    </location>
</feature>
<dbReference type="SUPFAM" id="SSF46942">
    <property type="entry name" value="Elongation factor TFIIS domain 2"/>
    <property type="match status" value="1"/>
</dbReference>
<evidence type="ECO:0000256" key="7">
    <source>
        <dbReference type="ARBA" id="ARBA00022833"/>
    </source>
</evidence>
<dbReference type="Gene3D" id="1.20.930.10">
    <property type="entry name" value="Conserved domain common to transcription factors TFIIS, elongin A, CRSP70"/>
    <property type="match status" value="1"/>
</dbReference>
<dbReference type="PANTHER" id="PTHR11477:SF0">
    <property type="entry name" value="IP08861P-RELATED"/>
    <property type="match status" value="1"/>
</dbReference>
<dbReference type="AlphaFoldDB" id="A0A8S2A5R0"/>
<evidence type="ECO:0000256" key="4">
    <source>
        <dbReference type="ARBA" id="ARBA00022692"/>
    </source>
</evidence>
<proteinExistence type="inferred from homology"/>
<dbReference type="NCBIfam" id="TIGR01385">
    <property type="entry name" value="TFSII"/>
    <property type="match status" value="1"/>
</dbReference>
<dbReference type="SUPFAM" id="SSF57783">
    <property type="entry name" value="Zinc beta-ribbon"/>
    <property type="match status" value="1"/>
</dbReference>
<dbReference type="PROSITE" id="PS51319">
    <property type="entry name" value="TFIIS_N"/>
    <property type="match status" value="1"/>
</dbReference>
<dbReference type="Gene3D" id="1.10.472.30">
    <property type="entry name" value="Transcription elongation factor S-II, central domain"/>
    <property type="match status" value="1"/>
</dbReference>
<dbReference type="GO" id="GO:0006368">
    <property type="term" value="P:transcription elongation by RNA polymerase II"/>
    <property type="evidence" value="ECO:0007669"/>
    <property type="project" value="InterPro"/>
</dbReference>
<evidence type="ECO:0000256" key="11">
    <source>
        <dbReference type="PROSITE-ProRule" id="PRU00472"/>
    </source>
</evidence>
<keyword evidence="5" id="KW-0479">Metal-binding</keyword>
<keyword evidence="7" id="KW-0862">Zinc</keyword>
<comment type="subcellular location">
    <subcellularLocation>
        <location evidence="2">Membrane</location>
    </subcellularLocation>
    <subcellularLocation>
        <location evidence="1 12">Nucleus</location>
    </subcellularLocation>
</comment>
<dbReference type="Pfam" id="PF01096">
    <property type="entry name" value="Zn_ribbon_TFIIS"/>
    <property type="match status" value="1"/>
</dbReference>
<dbReference type="InterPro" id="IPR044890">
    <property type="entry name" value="TMEM14_sf"/>
</dbReference>
<dbReference type="Proteomes" id="UP000682877">
    <property type="component" value="Chromosome 4"/>
</dbReference>
<evidence type="ECO:0000256" key="10">
    <source>
        <dbReference type="ARBA" id="ARBA00023242"/>
    </source>
</evidence>
<dbReference type="Gene3D" id="2.20.25.10">
    <property type="match status" value="1"/>
</dbReference>
<keyword evidence="8 14" id="KW-1133">Transmembrane helix</keyword>
<evidence type="ECO:0000256" key="14">
    <source>
        <dbReference type="SAM" id="Phobius"/>
    </source>
</evidence>
<dbReference type="SUPFAM" id="SSF47676">
    <property type="entry name" value="Conserved domain common to transcription factors TFIIS, elongin A, CRSP70"/>
    <property type="match status" value="1"/>
</dbReference>
<sequence>MSIPMELMSIRSPNSTLLYRVHSRPPVTPPRSLLPSRRRFNAPRAVVSCTGLRFGFSSPYCPEVLLNRSVVAFAASHEDLEESGVEVGKEKSDIDVEDDTSKEAWKQTLESFKEQVSKMQSVSSEAYSVNSQKAMTVLKETSEQLRIQAEKAKEELGTKAKVVGEEGREYILKAAEESPSDVKEIVEAFASTEDLKDVSRANDFHVGIPYGLLLLVGGFINFMVSGSIPAIRFGVILGGALFALSLASLKSHRKGESSTKFLKGQMAIVAIIFLRELRLLLSQKSTFLGFFTTLTSGGVLAFYLYKMVGKRGKGQNLEDGGEDESGDGVLGSGGVGALLLELGIRGTMESDLIKLFEGAKKAADAAALDGVASSGPEVSQCLDALKQLKKFPVTYDTLVATQVGKKLRSLAKHPIEEIKSVATDLLEIWKKVVIEETAKAKKTEGTNGCKAETVKEAKVNKMDVDKPSNPAPVKVQKLQRGDSAKSIKVERKEPDNKGVTGVKIERKEPDNKVTNGTKIDYRGQAVKDEKVSKDNQSSMKAPAKAPNAPPKLTAMLKCNDPVRDKIRELLVDALCRVAGEADDYERKSVNASDPLRVAVSVESLMFEKLGRSTGAQKLKYRSIMFNLRDGNNPDLRRRVLTGEISPEKLITLSAEEMASDKRKQENNQIKEKALFDCERGLAAKASTDQFKCGRCGQRKCTYYQMQTRSADEPMTTYVTCVNCDNHWKFC</sequence>
<feature type="domain" description="TFIIS-type" evidence="15">
    <location>
        <begin position="688"/>
        <end position="728"/>
    </location>
</feature>
<evidence type="ECO:0000256" key="2">
    <source>
        <dbReference type="ARBA" id="ARBA00004370"/>
    </source>
</evidence>
<evidence type="ECO:0000256" key="13">
    <source>
        <dbReference type="SAM" id="MobiDB-lite"/>
    </source>
</evidence>
<dbReference type="CDD" id="cd13749">
    <property type="entry name" value="Zn-ribbon_TFIIS"/>
    <property type="match status" value="1"/>
</dbReference>
<dbReference type="GO" id="GO:0005634">
    <property type="term" value="C:nucleus"/>
    <property type="evidence" value="ECO:0007669"/>
    <property type="project" value="UniProtKB-SubCell"/>
</dbReference>
<comment type="similarity">
    <text evidence="3">Belongs to the TMEM14 family.</text>
</comment>
<protein>
    <submittedName>
        <fullName evidence="18">Uncharacterized protein</fullName>
    </submittedName>
</protein>
<evidence type="ECO:0000256" key="6">
    <source>
        <dbReference type="ARBA" id="ARBA00022771"/>
    </source>
</evidence>
<keyword evidence="6 11" id="KW-0863">Zinc-finger</keyword>
<gene>
    <name evidence="18" type="ORF">AARE701A_LOCUS10856</name>
</gene>
<dbReference type="SMART" id="SM00509">
    <property type="entry name" value="TFS2N"/>
    <property type="match status" value="1"/>
</dbReference>
<evidence type="ECO:0000256" key="12">
    <source>
        <dbReference type="PROSITE-ProRule" id="PRU00649"/>
    </source>
</evidence>
<dbReference type="FunFam" id="2.20.25.10:FF:000001">
    <property type="entry name" value="Probable Transcription elongation factor S-II"/>
    <property type="match status" value="1"/>
</dbReference>
<dbReference type="InterPro" id="IPR003617">
    <property type="entry name" value="TFIIS/CRSP70_N_sub"/>
</dbReference>
<keyword evidence="10 12" id="KW-0539">Nucleus</keyword>
<dbReference type="InterPro" id="IPR001222">
    <property type="entry name" value="Znf_TFIIS"/>
</dbReference>
<dbReference type="GO" id="GO:0008270">
    <property type="term" value="F:zinc ion binding"/>
    <property type="evidence" value="ECO:0007669"/>
    <property type="project" value="UniProtKB-KW"/>
</dbReference>
<evidence type="ECO:0000259" key="15">
    <source>
        <dbReference type="PROSITE" id="PS51133"/>
    </source>
</evidence>
<dbReference type="InterPro" id="IPR005349">
    <property type="entry name" value="TMEM14"/>
</dbReference>
<dbReference type="PROSITE" id="PS51321">
    <property type="entry name" value="TFIIS_CENTRAL"/>
    <property type="match status" value="1"/>
</dbReference>
<dbReference type="PROSITE" id="PS00466">
    <property type="entry name" value="ZF_TFIIS_1"/>
    <property type="match status" value="1"/>
</dbReference>
<feature type="domain" description="TFIIS N-terminal" evidence="16">
    <location>
        <begin position="357"/>
        <end position="436"/>
    </location>
</feature>
<evidence type="ECO:0000313" key="19">
    <source>
        <dbReference type="Proteomes" id="UP000682877"/>
    </source>
</evidence>
<feature type="region of interest" description="Disordered" evidence="13">
    <location>
        <begin position="463"/>
        <end position="498"/>
    </location>
</feature>
<feature type="transmembrane region" description="Helical" evidence="14">
    <location>
        <begin position="204"/>
        <end position="224"/>
    </location>
</feature>
<organism evidence="18 19">
    <name type="scientific">Arabidopsis arenosa</name>
    <name type="common">Sand rock-cress</name>
    <name type="synonym">Cardaminopsis arenosa</name>
    <dbReference type="NCBI Taxonomy" id="38785"/>
    <lineage>
        <taxon>Eukaryota</taxon>
        <taxon>Viridiplantae</taxon>
        <taxon>Streptophyta</taxon>
        <taxon>Embryophyta</taxon>
        <taxon>Tracheophyta</taxon>
        <taxon>Spermatophyta</taxon>
        <taxon>Magnoliopsida</taxon>
        <taxon>eudicotyledons</taxon>
        <taxon>Gunneridae</taxon>
        <taxon>Pentapetalae</taxon>
        <taxon>rosids</taxon>
        <taxon>malvids</taxon>
        <taxon>Brassicales</taxon>
        <taxon>Brassicaceae</taxon>
        <taxon>Camelineae</taxon>
        <taxon>Arabidopsis</taxon>
    </lineage>
</organism>
<dbReference type="InterPro" id="IPR003618">
    <property type="entry name" value="TFIIS_cen_dom"/>
</dbReference>
<dbReference type="PANTHER" id="PTHR11477">
    <property type="entry name" value="TRANSCRIPTION FACTOR S-II ZINC FINGER DOMAIN-CONTAINING PROTEIN"/>
    <property type="match status" value="1"/>
</dbReference>
<dbReference type="Pfam" id="PF08711">
    <property type="entry name" value="Med26"/>
    <property type="match status" value="1"/>
</dbReference>
<reference evidence="18" key="1">
    <citation type="submission" date="2021-01" db="EMBL/GenBank/DDBJ databases">
        <authorList>
            <person name="Bezrukov I."/>
        </authorList>
    </citation>
    <scope>NUCLEOTIDE SEQUENCE</scope>
</reference>
<evidence type="ECO:0000256" key="8">
    <source>
        <dbReference type="ARBA" id="ARBA00022989"/>
    </source>
</evidence>
<feature type="transmembrane region" description="Helical" evidence="14">
    <location>
        <begin position="230"/>
        <end position="249"/>
    </location>
</feature>
<evidence type="ECO:0000256" key="5">
    <source>
        <dbReference type="ARBA" id="ARBA00022723"/>
    </source>
</evidence>
<dbReference type="GO" id="GO:0003676">
    <property type="term" value="F:nucleic acid binding"/>
    <property type="evidence" value="ECO:0007669"/>
    <property type="project" value="InterPro"/>
</dbReference>
<feature type="domain" description="TFIIS central" evidence="17">
    <location>
        <begin position="562"/>
        <end position="685"/>
    </location>
</feature>
<dbReference type="Pfam" id="PF03647">
    <property type="entry name" value="Tmemb_14"/>
    <property type="match status" value="1"/>
</dbReference>
<feature type="compositionally biased region" description="Basic and acidic residues" evidence="13">
    <location>
        <begin position="479"/>
        <end position="496"/>
    </location>
</feature>